<keyword evidence="5" id="KW-0552">Olfaction</keyword>
<dbReference type="Pfam" id="PF02949">
    <property type="entry name" value="7tm_6"/>
    <property type="match status" value="1"/>
</dbReference>
<dbReference type="GO" id="GO:0005549">
    <property type="term" value="F:odorant binding"/>
    <property type="evidence" value="ECO:0007669"/>
    <property type="project" value="InterPro"/>
</dbReference>
<evidence type="ECO:0000256" key="3">
    <source>
        <dbReference type="ARBA" id="ARBA00022606"/>
    </source>
</evidence>
<keyword evidence="3" id="KW-0716">Sensory transduction</keyword>
<evidence type="ECO:0000313" key="12">
    <source>
        <dbReference type="RefSeq" id="XP_033346328.1"/>
    </source>
</evidence>
<keyword evidence="7 10" id="KW-0472">Membrane</keyword>
<keyword evidence="4 10" id="KW-0812">Transmembrane</keyword>
<dbReference type="GO" id="GO:0005886">
    <property type="term" value="C:plasma membrane"/>
    <property type="evidence" value="ECO:0007669"/>
    <property type="project" value="UniProtKB-SubCell"/>
</dbReference>
<evidence type="ECO:0000256" key="5">
    <source>
        <dbReference type="ARBA" id="ARBA00022725"/>
    </source>
</evidence>
<evidence type="ECO:0000256" key="2">
    <source>
        <dbReference type="ARBA" id="ARBA00022475"/>
    </source>
</evidence>
<keyword evidence="9" id="KW-0807">Transducer</keyword>
<evidence type="ECO:0000256" key="9">
    <source>
        <dbReference type="ARBA" id="ARBA00023224"/>
    </source>
</evidence>
<evidence type="ECO:0000313" key="11">
    <source>
        <dbReference type="Proteomes" id="UP000504631"/>
    </source>
</evidence>
<evidence type="ECO:0000256" key="6">
    <source>
        <dbReference type="ARBA" id="ARBA00022989"/>
    </source>
</evidence>
<dbReference type="GO" id="GO:0004984">
    <property type="term" value="F:olfactory receptor activity"/>
    <property type="evidence" value="ECO:0007669"/>
    <property type="project" value="InterPro"/>
</dbReference>
<evidence type="ECO:0000256" key="7">
    <source>
        <dbReference type="ARBA" id="ARBA00023136"/>
    </source>
</evidence>
<evidence type="ECO:0000256" key="10">
    <source>
        <dbReference type="SAM" id="Phobius"/>
    </source>
</evidence>
<protein>
    <submittedName>
        <fullName evidence="12">Odorant receptor 33a-like</fullName>
    </submittedName>
</protein>
<keyword evidence="8" id="KW-0675">Receptor</keyword>
<sequence length="337" mass="38646">MDIFYNVETQDDLSENFSVTVTVLITSCKFVSLVLGRKTIINILGLLKKKPFVPENNEEVEIYAKYDNLIEKIAMFYTIQNAFCVLSLIVATLMTDFKLKKLAFRAWLPFDFTSSWFTFSMTFIYQFVGSMVISAGISIFDTLFAGLLLQICCQFEILVNRLHNIGGDEILSLKHCVRHHNAIYRFAEMVNNLFSKMMCVQFMVSAAAICFNVYRVTESNAGSQLIGSVLFIFSFLVNQKPVDFLFLQSLDIPNMIYHSDWTNLSNDAKKMLVVIMARSLTPVEITSAYILPMNLESFKGVSIYVKIHYSSEWKIRLMRILNKLSNSQCETDLSLKY</sequence>
<dbReference type="GO" id="GO:0007165">
    <property type="term" value="P:signal transduction"/>
    <property type="evidence" value="ECO:0007669"/>
    <property type="project" value="UniProtKB-KW"/>
</dbReference>
<dbReference type="AlphaFoldDB" id="A0A6J3JZN6"/>
<dbReference type="PANTHER" id="PTHR21137:SF35">
    <property type="entry name" value="ODORANT RECEPTOR 19A-RELATED"/>
    <property type="match status" value="1"/>
</dbReference>
<dbReference type="PANTHER" id="PTHR21137">
    <property type="entry name" value="ODORANT RECEPTOR"/>
    <property type="match status" value="1"/>
</dbReference>
<keyword evidence="6 10" id="KW-1133">Transmembrane helix</keyword>
<feature type="transmembrane region" description="Helical" evidence="10">
    <location>
        <begin position="73"/>
        <end position="94"/>
    </location>
</feature>
<dbReference type="InterPro" id="IPR004117">
    <property type="entry name" value="7tm6_olfct_rcpt"/>
</dbReference>
<evidence type="ECO:0000256" key="1">
    <source>
        <dbReference type="ARBA" id="ARBA00004651"/>
    </source>
</evidence>
<evidence type="ECO:0000256" key="8">
    <source>
        <dbReference type="ARBA" id="ARBA00023170"/>
    </source>
</evidence>
<dbReference type="Proteomes" id="UP000504631">
    <property type="component" value="Unplaced"/>
</dbReference>
<dbReference type="KEGG" id="bvk:117231734"/>
<keyword evidence="11" id="KW-1185">Reference proteome</keyword>
<dbReference type="GeneID" id="117231734"/>
<keyword evidence="2" id="KW-1003">Cell membrane</keyword>
<proteinExistence type="predicted"/>
<dbReference type="RefSeq" id="XP_033346328.1">
    <property type="nucleotide sequence ID" value="XM_033490437.1"/>
</dbReference>
<comment type="subcellular location">
    <subcellularLocation>
        <location evidence="1">Cell membrane</location>
        <topology evidence="1">Multi-pass membrane protein</topology>
    </subcellularLocation>
</comment>
<organism evidence="11 12">
    <name type="scientific">Bombus vosnesenskii</name>
    <dbReference type="NCBI Taxonomy" id="207650"/>
    <lineage>
        <taxon>Eukaryota</taxon>
        <taxon>Metazoa</taxon>
        <taxon>Ecdysozoa</taxon>
        <taxon>Arthropoda</taxon>
        <taxon>Hexapoda</taxon>
        <taxon>Insecta</taxon>
        <taxon>Pterygota</taxon>
        <taxon>Neoptera</taxon>
        <taxon>Endopterygota</taxon>
        <taxon>Hymenoptera</taxon>
        <taxon>Apocrita</taxon>
        <taxon>Aculeata</taxon>
        <taxon>Apoidea</taxon>
        <taxon>Anthophila</taxon>
        <taxon>Apidae</taxon>
        <taxon>Bombus</taxon>
        <taxon>Pyrobombus</taxon>
    </lineage>
</organism>
<gene>
    <name evidence="12" type="primary">LOC117231734</name>
</gene>
<accession>A0A6J3JZN6</accession>
<reference evidence="12" key="1">
    <citation type="submission" date="2025-08" db="UniProtKB">
        <authorList>
            <consortium name="RefSeq"/>
        </authorList>
    </citation>
    <scope>IDENTIFICATION</scope>
    <source>
        <tissue evidence="12">Muscle</tissue>
    </source>
</reference>
<evidence type="ECO:0000256" key="4">
    <source>
        <dbReference type="ARBA" id="ARBA00022692"/>
    </source>
</evidence>
<name>A0A6J3JZN6_9HYME</name>